<name>A0A6J4PVG3_9ACTN</name>
<protein>
    <submittedName>
        <fullName evidence="1">Uncharacterized protein</fullName>
    </submittedName>
</protein>
<reference evidence="1" key="1">
    <citation type="submission" date="2020-02" db="EMBL/GenBank/DDBJ databases">
        <authorList>
            <person name="Meier V. D."/>
        </authorList>
    </citation>
    <scope>NUCLEOTIDE SEQUENCE</scope>
    <source>
        <strain evidence="1">AVDCRST_MAG78</strain>
    </source>
</reference>
<sequence length="55" mass="5983">MRPSNACFAYALPQTAAIQVPKARPSRIPRGEAETGVIAITILLVLSEKFQEGDR</sequence>
<dbReference type="AlphaFoldDB" id="A0A6J4PVG3"/>
<proteinExistence type="predicted"/>
<accession>A0A6J4PVG3</accession>
<evidence type="ECO:0000313" key="1">
    <source>
        <dbReference type="EMBL" id="CAA9425206.1"/>
    </source>
</evidence>
<gene>
    <name evidence="1" type="ORF">AVDCRST_MAG78-1306</name>
</gene>
<dbReference type="EMBL" id="CADCVB010000090">
    <property type="protein sequence ID" value="CAA9425206.1"/>
    <property type="molecule type" value="Genomic_DNA"/>
</dbReference>
<organism evidence="1">
    <name type="scientific">uncultured Rubrobacteraceae bacterium</name>
    <dbReference type="NCBI Taxonomy" id="349277"/>
    <lineage>
        <taxon>Bacteria</taxon>
        <taxon>Bacillati</taxon>
        <taxon>Actinomycetota</taxon>
        <taxon>Rubrobacteria</taxon>
        <taxon>Rubrobacterales</taxon>
        <taxon>Rubrobacteraceae</taxon>
        <taxon>environmental samples</taxon>
    </lineage>
</organism>